<protein>
    <submittedName>
        <fullName evidence="3">Uncharacterized protein</fullName>
    </submittedName>
</protein>
<feature type="compositionally biased region" description="Polar residues" evidence="1">
    <location>
        <begin position="448"/>
        <end position="457"/>
    </location>
</feature>
<organism evidence="3 4">
    <name type="scientific">Capronia epimyces CBS 606.96</name>
    <dbReference type="NCBI Taxonomy" id="1182542"/>
    <lineage>
        <taxon>Eukaryota</taxon>
        <taxon>Fungi</taxon>
        <taxon>Dikarya</taxon>
        <taxon>Ascomycota</taxon>
        <taxon>Pezizomycotina</taxon>
        <taxon>Eurotiomycetes</taxon>
        <taxon>Chaetothyriomycetidae</taxon>
        <taxon>Chaetothyriales</taxon>
        <taxon>Herpotrichiellaceae</taxon>
        <taxon>Capronia</taxon>
    </lineage>
</organism>
<dbReference type="GO" id="GO:0046873">
    <property type="term" value="F:metal ion transmembrane transporter activity"/>
    <property type="evidence" value="ECO:0007669"/>
    <property type="project" value="InterPro"/>
</dbReference>
<feature type="region of interest" description="Disordered" evidence="1">
    <location>
        <begin position="1717"/>
        <end position="1762"/>
    </location>
</feature>
<reference evidence="3 4" key="1">
    <citation type="submission" date="2013-03" db="EMBL/GenBank/DDBJ databases">
        <title>The Genome Sequence of Capronia epimyces CBS 606.96.</title>
        <authorList>
            <consortium name="The Broad Institute Genomics Platform"/>
            <person name="Cuomo C."/>
            <person name="de Hoog S."/>
            <person name="Gorbushina A."/>
            <person name="Walker B."/>
            <person name="Young S.K."/>
            <person name="Zeng Q."/>
            <person name="Gargeya S."/>
            <person name="Fitzgerald M."/>
            <person name="Haas B."/>
            <person name="Abouelleil A."/>
            <person name="Allen A.W."/>
            <person name="Alvarado L."/>
            <person name="Arachchi H.M."/>
            <person name="Berlin A.M."/>
            <person name="Chapman S.B."/>
            <person name="Gainer-Dewar J."/>
            <person name="Goldberg J."/>
            <person name="Griggs A."/>
            <person name="Gujja S."/>
            <person name="Hansen M."/>
            <person name="Howarth C."/>
            <person name="Imamovic A."/>
            <person name="Ireland A."/>
            <person name="Larimer J."/>
            <person name="McCowan C."/>
            <person name="Murphy C."/>
            <person name="Pearson M."/>
            <person name="Poon T.W."/>
            <person name="Priest M."/>
            <person name="Roberts A."/>
            <person name="Saif S."/>
            <person name="Shea T."/>
            <person name="Sisk P."/>
            <person name="Sykes S."/>
            <person name="Wortman J."/>
            <person name="Nusbaum C."/>
            <person name="Birren B."/>
        </authorList>
    </citation>
    <scope>NUCLEOTIDE SEQUENCE [LARGE SCALE GENOMIC DNA]</scope>
    <source>
        <strain evidence="3 4">CBS 606.96</strain>
    </source>
</reference>
<evidence type="ECO:0000313" key="4">
    <source>
        <dbReference type="Proteomes" id="UP000019478"/>
    </source>
</evidence>
<dbReference type="HOGENOM" id="CLU_004977_1_0_1"/>
<sequence>MGEPSEDEPDFPYADNVPSKDDKVFTSWIHRDASFEPFAPKDGHFSAWDDAPNPKTYASFGDQGVTASVNAYGHLLMFGRYLSVGTSGMFMTDQTNVPQPWYVMWRSLELQDISAEQNGKNMSYGLRFEDATSDNATSDDATSEDATSDDATSDDATSDDATSDDATSDDATSDDATSDDAAAFDDQLRSSYVHDRWPRYEYTTEANNHITIQWIVHQEAVLQQVVITNFADNNTKVKFSFGDGMHLRDMDHHNYRPFEGPDNSADPSTCAGPNGYGCVYVRPLPQDDEEDDEDNYKEGGKEDNGAPVDSEQKPDSVTTIVSVFIDGEAKTGVGKDTWIHELRGKKAITLAQETPLSDTVEVVVAYKMLFLPKSKGDWSDFLIPARSTNVNTLLRNEPFTELNLSGVDMSPPSHDDTTQKAVAPKSTQTGDTSKDPKKDAAKAKKLQEPQNPENPLNAQKPPNLGRPPNPQGIPDKSASSHIEYAVRRNLEHILSGCAVPLRKPLLKGAEPTEKWPDGIVPVALTCGDMSTHRVCTSASFFAFQFLIQVAKRLNRLEQDDYVKSLRQRIDDVCRGHLAWLRRVWELNYQPKKQANVSESRTSKTRCFVANYWVTGRSITPSNESALWSPSWMPEDSLTDTPYQVIKVAEFAALYREPSDQDLAKKIMVRVGQKWCKELFKLDKRGELVWPHARDEDITTFRLDDHVLIWKAIKSMQDLDIWVELRKEKKNKEDDSKEDGSEDGGFDELAKRFTRSDIQRVILGHFTTLNDHSGKRMVAVKRSARETRFMLHARDTVLFYAIDWGLSLEQTSFREVWTNTIESQIHHDENQEAHWDNAIRYALAIVMASQDKTINKHTPSELLKLSLQVLFQSTSPNAFFPGQLDKNTKEPELYRDEEDRDWYFHASFEIPFVLLLHAGKINSIFDGQHQKQPQKNPVPDIEQPRPGMEQVAERFTAEPKNQTPGSNMGSDHALALSDRNPEKLGLWELLPGSRKVMTKNVPFNSMIDSSNIVELDEEWLYNYPAFLLRDKPLTDTEVDSQITLLAEDTDSETDSETDIESANARPVVMKVANDKKREQGRSSHYKFTTDDRLAGVADIPKNKHLGKRDQRFEVHENLWSIENNDELLTMLRKPRRAEQAKKRLVWLPCANGETALVCYLTSPDEEKAAISEFFERHRHYDKFFSDDTTITLNTWESEFHLSFYQLIDTAAPAPAPAIPEPSQEPLGGKLNYQITRASVGFRFFGDFFDRFWTCHFVEYIPRVASDASAPTPALDFIDHSDKRRSWRQRKVLELLLLDRILTEAVNSTRKIYKTVRRELDVKSDGALTFSILTSDDYFASNKEWQKFEQVLQAVQDDLAGMLDTISKWESREKDREKERPRWTHKDESKYRGDIRKLVGQTSRKIHELKTYQSQVSSLKDTLASSQDKTRNDLSLLGAENIRFFTYVTVVFLPLGFAASIFSMSDPPKGSTVKPMAVCAIVALAVTGIAIVNAKALFAVAEALFAVFAMPSELVHKYSHEKMKRSYMVGQYTQRKNQRKKPRDIVEPMVHWYEQGKKSMVRWFEQRRNPCDDVEAAGVASTITSSSNAPSPAPRPPPSDVAGGDNVLDIDTSSSSSPHLGFWIAYVLIELPARRILLACYAMRKHKFTRAAVLLVVTGLLLLPLFVVSCMLQILVYNMFDILRLFWGCVVRFFSTPPPEEGDGFEKHMSMLTYPLRPYRPFKESPDHPGDPDLDQNPKPQSQNGENEKGAAGEVVTNDITDHY</sequence>
<dbReference type="STRING" id="1182542.W9YAN6"/>
<feature type="region of interest" description="Disordered" evidence="1">
    <location>
        <begin position="281"/>
        <end position="315"/>
    </location>
</feature>
<keyword evidence="2" id="KW-0812">Transmembrane</keyword>
<comment type="caution">
    <text evidence="3">The sequence shown here is derived from an EMBL/GenBank/DDBJ whole genome shotgun (WGS) entry which is preliminary data.</text>
</comment>
<dbReference type="EMBL" id="AMGY01000002">
    <property type="protein sequence ID" value="EXJ89887.1"/>
    <property type="molecule type" value="Genomic_DNA"/>
</dbReference>
<keyword evidence="2" id="KW-1133">Transmembrane helix</keyword>
<feature type="region of interest" description="Disordered" evidence="1">
    <location>
        <begin position="404"/>
        <end position="477"/>
    </location>
</feature>
<gene>
    <name evidence="3" type="ORF">A1O3_02954</name>
</gene>
<keyword evidence="4" id="KW-1185">Reference proteome</keyword>
<dbReference type="GO" id="GO:0016020">
    <property type="term" value="C:membrane"/>
    <property type="evidence" value="ECO:0007669"/>
    <property type="project" value="InterPro"/>
</dbReference>
<feature type="transmembrane region" description="Helical" evidence="2">
    <location>
        <begin position="1442"/>
        <end position="1461"/>
    </location>
</feature>
<evidence type="ECO:0000313" key="3">
    <source>
        <dbReference type="EMBL" id="EXJ89887.1"/>
    </source>
</evidence>
<dbReference type="eggNOG" id="ENOG502SD64">
    <property type="taxonomic scope" value="Eukaryota"/>
</dbReference>
<proteinExistence type="predicted"/>
<evidence type="ECO:0000256" key="2">
    <source>
        <dbReference type="SAM" id="Phobius"/>
    </source>
</evidence>
<dbReference type="OrthoDB" id="4159931at2759"/>
<feature type="region of interest" description="Disordered" evidence="1">
    <location>
        <begin position="1580"/>
        <end position="1603"/>
    </location>
</feature>
<feature type="transmembrane region" description="Helical" evidence="2">
    <location>
        <begin position="1649"/>
        <end position="1674"/>
    </location>
</feature>
<dbReference type="GeneID" id="19167084"/>
<dbReference type="Pfam" id="PF01544">
    <property type="entry name" value="CorA"/>
    <property type="match status" value="1"/>
</dbReference>
<dbReference type="RefSeq" id="XP_007731284.1">
    <property type="nucleotide sequence ID" value="XM_007733094.1"/>
</dbReference>
<evidence type="ECO:0000256" key="1">
    <source>
        <dbReference type="SAM" id="MobiDB-lite"/>
    </source>
</evidence>
<feature type="compositionally biased region" description="Basic and acidic residues" evidence="1">
    <location>
        <begin position="1719"/>
        <end position="1729"/>
    </location>
</feature>
<name>W9YAN6_9EURO</name>
<feature type="region of interest" description="Disordered" evidence="1">
    <location>
        <begin position="134"/>
        <end position="182"/>
    </location>
</feature>
<accession>W9YAN6</accession>
<feature type="compositionally biased region" description="Basic and acidic residues" evidence="1">
    <location>
        <begin position="432"/>
        <end position="447"/>
    </location>
</feature>
<feature type="compositionally biased region" description="Acidic residues" evidence="1">
    <location>
        <begin position="141"/>
        <end position="178"/>
    </location>
</feature>
<dbReference type="InterPro" id="IPR002523">
    <property type="entry name" value="MgTranspt_CorA/ZnTranspt_ZntB"/>
</dbReference>
<dbReference type="Proteomes" id="UP000019478">
    <property type="component" value="Unassembled WGS sequence"/>
</dbReference>
<keyword evidence="2" id="KW-0472">Membrane</keyword>
<feature type="region of interest" description="Disordered" evidence="1">
    <location>
        <begin position="925"/>
        <end position="946"/>
    </location>
</feature>
<feature type="transmembrane region" description="Helical" evidence="2">
    <location>
        <begin position="1496"/>
        <end position="1513"/>
    </location>
</feature>
<feature type="transmembrane region" description="Helical" evidence="2">
    <location>
        <begin position="1473"/>
        <end position="1490"/>
    </location>
</feature>
<feature type="compositionally biased region" description="Acidic residues" evidence="1">
    <location>
        <begin position="286"/>
        <end position="295"/>
    </location>
</feature>
<feature type="compositionally biased region" description="Basic and acidic residues" evidence="1">
    <location>
        <begin position="296"/>
        <end position="314"/>
    </location>
</feature>